<keyword evidence="3" id="KW-1185">Reference proteome</keyword>
<evidence type="ECO:0000313" key="2">
    <source>
        <dbReference type="EMBL" id="TCG03018.1"/>
    </source>
</evidence>
<sequence>MSATLWAFLSFAARVSLIGRFAFFASIRDLPSRFMRRRSVFWPLRWHPRFAFALQALPVGVLAFLMASANC</sequence>
<evidence type="ECO:0000313" key="3">
    <source>
        <dbReference type="Proteomes" id="UP000294200"/>
    </source>
</evidence>
<dbReference type="AlphaFoldDB" id="A0A4V2NFZ8"/>
<dbReference type="EMBL" id="MWML01000559">
    <property type="protein sequence ID" value="TCG03018.1"/>
    <property type="molecule type" value="Genomic_DNA"/>
</dbReference>
<reference evidence="2 3" key="1">
    <citation type="submission" date="2017-02" db="EMBL/GenBank/DDBJ databases">
        <title>Paraburkholderia sophoroidis sp. nov. and Paraburkholderia steynii sp. nov. rhizobial symbionts of the fynbos legume Hypocalyptus sophoroides.</title>
        <authorList>
            <person name="Steenkamp E.T."/>
            <person name="Beukes C.W."/>
            <person name="Van Zyl E."/>
            <person name="Avontuur J."/>
            <person name="Chan W.Y."/>
            <person name="Hassen A."/>
            <person name="Palmer M."/>
            <person name="Mthombeni L."/>
            <person name="Phalane F."/>
            <person name="Sereme K."/>
            <person name="Venter S.N."/>
        </authorList>
    </citation>
    <scope>NUCLEOTIDE SEQUENCE [LARGE SCALE GENOMIC DNA]</scope>
    <source>
        <strain evidence="2 3">HC1.1ba</strain>
    </source>
</reference>
<keyword evidence="1" id="KW-1133">Transmembrane helix</keyword>
<keyword evidence="1" id="KW-0812">Transmembrane</keyword>
<protein>
    <submittedName>
        <fullName evidence="2">Uncharacterized protein</fullName>
    </submittedName>
</protein>
<feature type="transmembrane region" description="Helical" evidence="1">
    <location>
        <begin position="48"/>
        <end position="69"/>
    </location>
</feature>
<name>A0A4V2NFZ8_9BURK</name>
<feature type="transmembrane region" description="Helical" evidence="1">
    <location>
        <begin position="6"/>
        <end position="27"/>
    </location>
</feature>
<comment type="caution">
    <text evidence="2">The sequence shown here is derived from an EMBL/GenBank/DDBJ whole genome shotgun (WGS) entry which is preliminary data.</text>
</comment>
<gene>
    <name evidence="2" type="ORF">BZM27_51535</name>
</gene>
<evidence type="ECO:0000256" key="1">
    <source>
        <dbReference type="SAM" id="Phobius"/>
    </source>
</evidence>
<organism evidence="2 3">
    <name type="scientific">Paraburkholderia steynii</name>
    <dbReference type="NCBI Taxonomy" id="1245441"/>
    <lineage>
        <taxon>Bacteria</taxon>
        <taxon>Pseudomonadati</taxon>
        <taxon>Pseudomonadota</taxon>
        <taxon>Betaproteobacteria</taxon>
        <taxon>Burkholderiales</taxon>
        <taxon>Burkholderiaceae</taxon>
        <taxon>Paraburkholderia</taxon>
    </lineage>
</organism>
<dbReference type="Proteomes" id="UP000294200">
    <property type="component" value="Unassembled WGS sequence"/>
</dbReference>
<keyword evidence="1" id="KW-0472">Membrane</keyword>
<accession>A0A4V2NFZ8</accession>
<proteinExistence type="predicted"/>